<dbReference type="InterPro" id="IPR013108">
    <property type="entry name" value="Amidohydro_3"/>
</dbReference>
<gene>
    <name evidence="12" type="primary">hutI</name>
    <name evidence="12" type="ORF">NCTC12126_01367</name>
</gene>
<keyword evidence="6" id="KW-0369">Histidine metabolism</keyword>
<feature type="region of interest" description="Disordered" evidence="10">
    <location>
        <begin position="417"/>
        <end position="440"/>
    </location>
</feature>
<dbReference type="GO" id="GO:0050480">
    <property type="term" value="F:imidazolonepropionase activity"/>
    <property type="evidence" value="ECO:0007669"/>
    <property type="project" value="UniProtKB-UniRule"/>
</dbReference>
<keyword evidence="3" id="KW-0963">Cytoplasm</keyword>
<dbReference type="Gene3D" id="3.20.20.140">
    <property type="entry name" value="Metal-dependent hydrolases"/>
    <property type="match status" value="1"/>
</dbReference>
<dbReference type="Gene3D" id="2.30.40.10">
    <property type="entry name" value="Urease, subunit C, domain 1"/>
    <property type="match status" value="1"/>
</dbReference>
<dbReference type="NCBIfam" id="TIGR01224">
    <property type="entry name" value="hutI"/>
    <property type="match status" value="1"/>
</dbReference>
<sequence>MQQIHPDDVIWRNARLATMDPDHPAPYGLIDNSALVVREDTLLAVIPDEDVPADHPGCIDLEGRLVTPGLIDCHTHLVFGGDRAAEWEQRLNGVAYQTIAAQGGGINATVTATRGSSQETLLQLAQQRLQRLMREGVTTLEIKSGYGLNADAEEKMLRVARQLARDNPVEIGSTLLAAHAVPAEFRGDPDAYLTLVCEHIMPDLWQKGLFEAVDVFCENVGFTPAQTERLFQAATALGIPVKGHVEQLSNLGGAALVSRYHGLSADHIEYLDEEGVQAMAHSGTVAVLLPGAFYFLQERQRPPVEQLRQQGVPMAVATDYNPGTSPFASLHLAMNMACVQFGLTRKKPGPVSPVMRRGRLGAEKPTGSLKPVTWPTSSSGTRGIRWRWCTNRGATRFINAYFGGKHHDAVAARTRAGLAGARRQRRGQQRKTYFPDHRSE</sequence>
<evidence type="ECO:0000256" key="9">
    <source>
        <dbReference type="NCBIfam" id="TIGR01224"/>
    </source>
</evidence>
<protein>
    <recommendedName>
        <fullName evidence="2 9">Imidazolonepropionase</fullName>
        <ecNumber evidence="2 9">3.5.2.7</ecNumber>
    </recommendedName>
</protein>
<evidence type="ECO:0000256" key="10">
    <source>
        <dbReference type="SAM" id="MobiDB-lite"/>
    </source>
</evidence>
<dbReference type="PANTHER" id="PTHR42752:SF1">
    <property type="entry name" value="IMIDAZOLONEPROPIONASE-RELATED"/>
    <property type="match status" value="1"/>
</dbReference>
<dbReference type="InterPro" id="IPR005920">
    <property type="entry name" value="HutI"/>
</dbReference>
<dbReference type="Pfam" id="PF07969">
    <property type="entry name" value="Amidohydro_3"/>
    <property type="match status" value="1"/>
</dbReference>
<dbReference type="EMBL" id="CAADIW010000007">
    <property type="protein sequence ID" value="VFS16564.1"/>
    <property type="molecule type" value="Genomic_DNA"/>
</dbReference>
<dbReference type="PANTHER" id="PTHR42752">
    <property type="entry name" value="IMIDAZOLONEPROPIONASE"/>
    <property type="match status" value="1"/>
</dbReference>
<dbReference type="SUPFAM" id="SSF51338">
    <property type="entry name" value="Composite domain of metallo-dependent hydrolases"/>
    <property type="match status" value="1"/>
</dbReference>
<evidence type="ECO:0000256" key="5">
    <source>
        <dbReference type="ARBA" id="ARBA00022801"/>
    </source>
</evidence>
<evidence type="ECO:0000313" key="13">
    <source>
        <dbReference type="Proteomes" id="UP000351155"/>
    </source>
</evidence>
<keyword evidence="8" id="KW-0408">Iron</keyword>
<evidence type="ECO:0000256" key="3">
    <source>
        <dbReference type="ARBA" id="ARBA00022490"/>
    </source>
</evidence>
<reference evidence="12 13" key="1">
    <citation type="submission" date="2019-03" db="EMBL/GenBank/DDBJ databases">
        <authorList>
            <consortium name="Pathogen Informatics"/>
        </authorList>
    </citation>
    <scope>NUCLEOTIDE SEQUENCE [LARGE SCALE GENOMIC DNA]</scope>
    <source>
        <strain evidence="12 13">NCTC12126</strain>
    </source>
</reference>
<dbReference type="GO" id="GO:0005737">
    <property type="term" value="C:cytoplasm"/>
    <property type="evidence" value="ECO:0007669"/>
    <property type="project" value="UniProtKB-UniRule"/>
</dbReference>
<organism evidence="12 13">
    <name type="scientific">Enterobacter cancerogenus</name>
    <dbReference type="NCBI Taxonomy" id="69218"/>
    <lineage>
        <taxon>Bacteria</taxon>
        <taxon>Pseudomonadati</taxon>
        <taxon>Pseudomonadota</taxon>
        <taxon>Gammaproteobacteria</taxon>
        <taxon>Enterobacterales</taxon>
        <taxon>Enterobacteriaceae</taxon>
        <taxon>Enterobacter</taxon>
        <taxon>Enterobacter cloacae complex</taxon>
    </lineage>
</organism>
<evidence type="ECO:0000256" key="1">
    <source>
        <dbReference type="ARBA" id="ARBA00005023"/>
    </source>
</evidence>
<dbReference type="AlphaFoldDB" id="A0A484WYU1"/>
<dbReference type="GO" id="GO:0019556">
    <property type="term" value="P:L-histidine catabolic process to glutamate and formamide"/>
    <property type="evidence" value="ECO:0007669"/>
    <property type="project" value="UniProtKB-UniRule"/>
</dbReference>
<feature type="domain" description="Amidohydrolase 3" evidence="11">
    <location>
        <begin position="59"/>
        <end position="325"/>
    </location>
</feature>
<feature type="region of interest" description="Disordered" evidence="10">
    <location>
        <begin position="349"/>
        <end position="378"/>
    </location>
</feature>
<evidence type="ECO:0000256" key="7">
    <source>
        <dbReference type="ARBA" id="ARBA00022833"/>
    </source>
</evidence>
<evidence type="ECO:0000256" key="4">
    <source>
        <dbReference type="ARBA" id="ARBA00022723"/>
    </source>
</evidence>
<dbReference type="Proteomes" id="UP000351155">
    <property type="component" value="Unassembled WGS sequence"/>
</dbReference>
<dbReference type="InterPro" id="IPR032466">
    <property type="entry name" value="Metal_Hydrolase"/>
</dbReference>
<evidence type="ECO:0000259" key="11">
    <source>
        <dbReference type="Pfam" id="PF07969"/>
    </source>
</evidence>
<dbReference type="SUPFAM" id="SSF51556">
    <property type="entry name" value="Metallo-dependent hydrolases"/>
    <property type="match status" value="1"/>
</dbReference>
<dbReference type="GO" id="GO:0046872">
    <property type="term" value="F:metal ion binding"/>
    <property type="evidence" value="ECO:0007669"/>
    <property type="project" value="UniProtKB-KW"/>
</dbReference>
<keyword evidence="7" id="KW-0862">Zinc</keyword>
<name>A0A484WYU1_9ENTR</name>
<accession>A0A484WYU1</accession>
<keyword evidence="5 12" id="KW-0378">Hydrolase</keyword>
<keyword evidence="4" id="KW-0479">Metal-binding</keyword>
<evidence type="ECO:0000256" key="6">
    <source>
        <dbReference type="ARBA" id="ARBA00022808"/>
    </source>
</evidence>
<evidence type="ECO:0000256" key="2">
    <source>
        <dbReference type="ARBA" id="ARBA00012864"/>
    </source>
</evidence>
<evidence type="ECO:0000313" key="12">
    <source>
        <dbReference type="EMBL" id="VFS16564.1"/>
    </source>
</evidence>
<proteinExistence type="predicted"/>
<evidence type="ECO:0000256" key="8">
    <source>
        <dbReference type="ARBA" id="ARBA00023004"/>
    </source>
</evidence>
<dbReference type="FunFam" id="3.20.20.140:FF:000007">
    <property type="entry name" value="Imidazolonepropionase"/>
    <property type="match status" value="1"/>
</dbReference>
<dbReference type="InterPro" id="IPR011059">
    <property type="entry name" value="Metal-dep_hydrolase_composite"/>
</dbReference>
<comment type="pathway">
    <text evidence="1">Amino-acid degradation.</text>
</comment>
<dbReference type="EC" id="3.5.2.7" evidence="2 9"/>